<sequence>MTEPFPFYQGYDRYRARYPKAAIAQILSSVTANPIVAADIGAGTGIGSRQLADQGVQVIAVEPGAEMRNGAVPYDGVNFVEGIAEQVPLETASVDLVTAFQAFHWFDFAQSLKEFHRILKPDGRLALVWNFWNQQDTVSHAYTKSLYQASKPADKYLKPAEKLSLKGGFNTLRYQLFWYGVYLPYFKNLRRYIFTFEQFLDLEGLIGLARSQGSTPQSGVELARLEAKLAELYDRYATSQGQVRLRYETHLYLAHKN</sequence>
<dbReference type="InterPro" id="IPR013216">
    <property type="entry name" value="Methyltransf_11"/>
</dbReference>
<dbReference type="InterPro" id="IPR051052">
    <property type="entry name" value="Diverse_substrate_MTase"/>
</dbReference>
<dbReference type="PANTHER" id="PTHR44942">
    <property type="entry name" value="METHYLTRANSF_11 DOMAIN-CONTAINING PROTEIN"/>
    <property type="match status" value="1"/>
</dbReference>
<reference evidence="5" key="1">
    <citation type="submission" date="2020-05" db="EMBL/GenBank/DDBJ databases">
        <authorList>
            <person name="Zhu T."/>
            <person name="Keshari N."/>
            <person name="Lu X."/>
        </authorList>
    </citation>
    <scope>NUCLEOTIDE SEQUENCE</scope>
    <source>
        <strain evidence="5">NK1-22</strain>
    </source>
</reference>
<dbReference type="PANTHER" id="PTHR44942:SF4">
    <property type="entry name" value="METHYLTRANSFERASE TYPE 11 DOMAIN-CONTAINING PROTEIN"/>
    <property type="match status" value="1"/>
</dbReference>
<feature type="domain" description="Methyltransferase type 11" evidence="4">
    <location>
        <begin position="39"/>
        <end position="126"/>
    </location>
</feature>
<comment type="similarity">
    <text evidence="1">Belongs to the methyltransferase superfamily.</text>
</comment>
<dbReference type="Gene3D" id="3.40.50.150">
    <property type="entry name" value="Vaccinia Virus protein VP39"/>
    <property type="match status" value="1"/>
</dbReference>
<dbReference type="KEGG" id="tog:HNI00_15100"/>
<gene>
    <name evidence="5" type="ORF">HNI00_15100</name>
</gene>
<evidence type="ECO:0000256" key="1">
    <source>
        <dbReference type="ARBA" id="ARBA00008361"/>
    </source>
</evidence>
<evidence type="ECO:0000256" key="2">
    <source>
        <dbReference type="ARBA" id="ARBA00022603"/>
    </source>
</evidence>
<protein>
    <submittedName>
        <fullName evidence="5">Class I SAM-dependent methyltransferase</fullName>
    </submittedName>
</protein>
<dbReference type="SUPFAM" id="SSF53335">
    <property type="entry name" value="S-adenosyl-L-methionine-dependent methyltransferases"/>
    <property type="match status" value="1"/>
</dbReference>
<name>A0AA97BDJ1_9CYAN</name>
<keyword evidence="3" id="KW-0808">Transferase</keyword>
<organism evidence="5">
    <name type="scientific">Thermoleptolyngbya oregonensis NK1-22</name>
    <dbReference type="NCBI Taxonomy" id="2547457"/>
    <lineage>
        <taxon>Bacteria</taxon>
        <taxon>Bacillati</taxon>
        <taxon>Cyanobacteriota</taxon>
        <taxon>Cyanophyceae</taxon>
        <taxon>Oculatellales</taxon>
        <taxon>Oculatellaceae</taxon>
        <taxon>Thermoleptolyngbya</taxon>
    </lineage>
</organism>
<dbReference type="CDD" id="cd02440">
    <property type="entry name" value="AdoMet_MTases"/>
    <property type="match status" value="1"/>
</dbReference>
<dbReference type="Pfam" id="PF08241">
    <property type="entry name" value="Methyltransf_11"/>
    <property type="match status" value="1"/>
</dbReference>
<dbReference type="InterPro" id="IPR029063">
    <property type="entry name" value="SAM-dependent_MTases_sf"/>
</dbReference>
<evidence type="ECO:0000259" key="4">
    <source>
        <dbReference type="Pfam" id="PF08241"/>
    </source>
</evidence>
<dbReference type="RefSeq" id="WP_316787418.1">
    <property type="nucleotide sequence ID" value="NZ_CP053540.1"/>
</dbReference>
<dbReference type="GO" id="GO:0032259">
    <property type="term" value="P:methylation"/>
    <property type="evidence" value="ECO:0007669"/>
    <property type="project" value="UniProtKB-KW"/>
</dbReference>
<dbReference type="GO" id="GO:0008757">
    <property type="term" value="F:S-adenosylmethionine-dependent methyltransferase activity"/>
    <property type="evidence" value="ECO:0007669"/>
    <property type="project" value="InterPro"/>
</dbReference>
<evidence type="ECO:0000256" key="3">
    <source>
        <dbReference type="ARBA" id="ARBA00022679"/>
    </source>
</evidence>
<keyword evidence="2 5" id="KW-0489">Methyltransferase</keyword>
<dbReference type="AlphaFoldDB" id="A0AA97BDJ1"/>
<evidence type="ECO:0000313" key="5">
    <source>
        <dbReference type="EMBL" id="WOB44321.1"/>
    </source>
</evidence>
<proteinExistence type="inferred from homology"/>
<dbReference type="EMBL" id="CP053540">
    <property type="protein sequence ID" value="WOB44321.1"/>
    <property type="molecule type" value="Genomic_DNA"/>
</dbReference>
<accession>A0AA97BDJ1</accession>